<organism evidence="2">
    <name type="scientific">Arundo donax</name>
    <name type="common">Giant reed</name>
    <name type="synonym">Donax arundinaceus</name>
    <dbReference type="NCBI Taxonomy" id="35708"/>
    <lineage>
        <taxon>Eukaryota</taxon>
        <taxon>Viridiplantae</taxon>
        <taxon>Streptophyta</taxon>
        <taxon>Embryophyta</taxon>
        <taxon>Tracheophyta</taxon>
        <taxon>Spermatophyta</taxon>
        <taxon>Magnoliopsida</taxon>
        <taxon>Liliopsida</taxon>
        <taxon>Poales</taxon>
        <taxon>Poaceae</taxon>
        <taxon>PACMAD clade</taxon>
        <taxon>Arundinoideae</taxon>
        <taxon>Arundineae</taxon>
        <taxon>Arundo</taxon>
    </lineage>
</organism>
<name>A0A0A9FDY2_ARUDO</name>
<dbReference type="AlphaFoldDB" id="A0A0A9FDY2"/>
<evidence type="ECO:0000313" key="2">
    <source>
        <dbReference type="EMBL" id="JAE06468.1"/>
    </source>
</evidence>
<dbReference type="EMBL" id="GBRH01191428">
    <property type="protein sequence ID" value="JAE06468.1"/>
    <property type="molecule type" value="Transcribed_RNA"/>
</dbReference>
<protein>
    <submittedName>
        <fullName evidence="2">Uncharacterized protein</fullName>
    </submittedName>
</protein>
<sequence length="51" mass="5642">MRPLRPRATERRPLTSTGGSVALPRHAGKDSVTSSLGLTRRIQCRVLLRTD</sequence>
<reference evidence="2" key="1">
    <citation type="submission" date="2014-09" db="EMBL/GenBank/DDBJ databases">
        <authorList>
            <person name="Magalhaes I.L.F."/>
            <person name="Oliveira U."/>
            <person name="Santos F.R."/>
            <person name="Vidigal T.H.D.A."/>
            <person name="Brescovit A.D."/>
            <person name="Santos A.J."/>
        </authorList>
    </citation>
    <scope>NUCLEOTIDE SEQUENCE</scope>
    <source>
        <tissue evidence="2">Shoot tissue taken approximately 20 cm above the soil surface</tissue>
    </source>
</reference>
<evidence type="ECO:0000256" key="1">
    <source>
        <dbReference type="SAM" id="MobiDB-lite"/>
    </source>
</evidence>
<proteinExistence type="predicted"/>
<accession>A0A0A9FDY2</accession>
<reference evidence="2" key="2">
    <citation type="journal article" date="2015" name="Data Brief">
        <title>Shoot transcriptome of the giant reed, Arundo donax.</title>
        <authorList>
            <person name="Barrero R.A."/>
            <person name="Guerrero F.D."/>
            <person name="Moolhuijzen P."/>
            <person name="Goolsby J.A."/>
            <person name="Tidwell J."/>
            <person name="Bellgard S.E."/>
            <person name="Bellgard M.I."/>
        </authorList>
    </citation>
    <scope>NUCLEOTIDE SEQUENCE</scope>
    <source>
        <tissue evidence="2">Shoot tissue taken approximately 20 cm above the soil surface</tissue>
    </source>
</reference>
<feature type="region of interest" description="Disordered" evidence="1">
    <location>
        <begin position="1"/>
        <end position="35"/>
    </location>
</feature>